<keyword evidence="13" id="KW-1185">Reference proteome</keyword>
<dbReference type="Gene3D" id="3.90.530.10">
    <property type="entry name" value="XPA C-terminal domain"/>
    <property type="match status" value="1"/>
</dbReference>
<dbReference type="GO" id="GO:0000715">
    <property type="term" value="P:nucleotide-excision repair, DNA damage recognition"/>
    <property type="evidence" value="ECO:0007669"/>
    <property type="project" value="TreeGrafter"/>
</dbReference>
<evidence type="ECO:0000256" key="2">
    <source>
        <dbReference type="ARBA" id="ARBA00005548"/>
    </source>
</evidence>
<dbReference type="FunFam" id="3.90.530.10:FF:000001">
    <property type="entry name" value="DNA repair protein complementing XP-A cells"/>
    <property type="match status" value="1"/>
</dbReference>
<evidence type="ECO:0000256" key="6">
    <source>
        <dbReference type="ARBA" id="ARBA00022833"/>
    </source>
</evidence>
<keyword evidence="4" id="KW-0227">DNA damage</keyword>
<dbReference type="NCBIfam" id="TIGR00598">
    <property type="entry name" value="rad14"/>
    <property type="match status" value="1"/>
</dbReference>
<feature type="domain" description="XPA C-terminal" evidence="11">
    <location>
        <begin position="186"/>
        <end position="237"/>
    </location>
</feature>
<comment type="similarity">
    <text evidence="2">Belongs to the XPA family.</text>
</comment>
<name>A0AAN9A880_HALRR</name>
<keyword evidence="7" id="KW-0238">DNA-binding</keyword>
<evidence type="ECO:0000256" key="1">
    <source>
        <dbReference type="ARBA" id="ARBA00004123"/>
    </source>
</evidence>
<dbReference type="CDD" id="cd21076">
    <property type="entry name" value="DBD_XPA"/>
    <property type="match status" value="1"/>
</dbReference>
<evidence type="ECO:0000256" key="7">
    <source>
        <dbReference type="ARBA" id="ARBA00023125"/>
    </source>
</evidence>
<dbReference type="SUPFAM" id="SSF46955">
    <property type="entry name" value="Putative DNA-binding domain"/>
    <property type="match status" value="1"/>
</dbReference>
<dbReference type="Pfam" id="PF05181">
    <property type="entry name" value="XPA_C"/>
    <property type="match status" value="1"/>
</dbReference>
<dbReference type="GO" id="GO:0003684">
    <property type="term" value="F:damaged DNA binding"/>
    <property type="evidence" value="ECO:0007669"/>
    <property type="project" value="InterPro"/>
</dbReference>
<comment type="caution">
    <text evidence="12">The sequence shown here is derived from an EMBL/GenBank/DDBJ whole genome shotgun (WGS) entry which is preliminary data.</text>
</comment>
<feature type="region of interest" description="Disordered" evidence="10">
    <location>
        <begin position="1"/>
        <end position="56"/>
    </location>
</feature>
<dbReference type="AlphaFoldDB" id="A0AAN9A880"/>
<evidence type="ECO:0000256" key="8">
    <source>
        <dbReference type="ARBA" id="ARBA00023204"/>
    </source>
</evidence>
<evidence type="ECO:0000256" key="9">
    <source>
        <dbReference type="ARBA" id="ARBA00023242"/>
    </source>
</evidence>
<dbReference type="GO" id="GO:0008270">
    <property type="term" value="F:zinc ion binding"/>
    <property type="evidence" value="ECO:0007669"/>
    <property type="project" value="UniProtKB-KW"/>
</dbReference>
<keyword evidence="3" id="KW-0479">Metal-binding</keyword>
<evidence type="ECO:0000313" key="13">
    <source>
        <dbReference type="Proteomes" id="UP001381693"/>
    </source>
</evidence>
<dbReference type="GO" id="GO:0070914">
    <property type="term" value="P:UV-damage excision repair"/>
    <property type="evidence" value="ECO:0007669"/>
    <property type="project" value="TreeGrafter"/>
</dbReference>
<organism evidence="12 13">
    <name type="scientific">Halocaridina rubra</name>
    <name type="common">Hawaiian red shrimp</name>
    <dbReference type="NCBI Taxonomy" id="373956"/>
    <lineage>
        <taxon>Eukaryota</taxon>
        <taxon>Metazoa</taxon>
        <taxon>Ecdysozoa</taxon>
        <taxon>Arthropoda</taxon>
        <taxon>Crustacea</taxon>
        <taxon>Multicrustacea</taxon>
        <taxon>Malacostraca</taxon>
        <taxon>Eumalacostraca</taxon>
        <taxon>Eucarida</taxon>
        <taxon>Decapoda</taxon>
        <taxon>Pleocyemata</taxon>
        <taxon>Caridea</taxon>
        <taxon>Atyoidea</taxon>
        <taxon>Atyidae</taxon>
        <taxon>Halocaridina</taxon>
    </lineage>
</organism>
<dbReference type="InterPro" id="IPR022652">
    <property type="entry name" value="Znf_XPA_CS"/>
</dbReference>
<dbReference type="EMBL" id="JAXCGZ010007926">
    <property type="protein sequence ID" value="KAK7078248.1"/>
    <property type="molecule type" value="Genomic_DNA"/>
</dbReference>
<dbReference type="SUPFAM" id="SSF57716">
    <property type="entry name" value="Glucocorticoid receptor-like (DNA-binding domain)"/>
    <property type="match status" value="1"/>
</dbReference>
<dbReference type="Proteomes" id="UP001381693">
    <property type="component" value="Unassembled WGS sequence"/>
</dbReference>
<evidence type="ECO:0000256" key="5">
    <source>
        <dbReference type="ARBA" id="ARBA00022771"/>
    </source>
</evidence>
<evidence type="ECO:0000256" key="10">
    <source>
        <dbReference type="SAM" id="MobiDB-lite"/>
    </source>
</evidence>
<dbReference type="GO" id="GO:0000110">
    <property type="term" value="C:nucleotide-excision repair factor 1 complex"/>
    <property type="evidence" value="ECO:0007669"/>
    <property type="project" value="TreeGrafter"/>
</dbReference>
<dbReference type="InterPro" id="IPR000465">
    <property type="entry name" value="XPA/RAD14"/>
</dbReference>
<sequence>MSVQVGRKRSIFDDSDSDDDANIAINSDKHNKKTKVDDKRNVDPCKTPERETDDVEENLKEKIALSPAQRAKIEQNRQKALLIRQDKINRRTPYNQPKETEESKKKVVRINDTKLIDTGSGFFIEENDELVDDDMIAAMKMVAEPGPLIEEDRPNCLECDKLFNNSYLLHNFDHPVCDECRDNEEKHNLITKTDAKNEYLLKDVDLEKREPPLKFIVRKNPHNERWGDMKLYLKLQVEKRALDIWGTEEALDEAIEKKEEQREISKQKRFNKKMKELRMNVRSSLYTRATKNHEHEYGEEEYDADGDEYSRTCKTCGHSYTYDKL</sequence>
<evidence type="ECO:0000313" key="12">
    <source>
        <dbReference type="EMBL" id="KAK7078248.1"/>
    </source>
</evidence>
<keyword evidence="8" id="KW-0234">DNA repair</keyword>
<dbReference type="InterPro" id="IPR037129">
    <property type="entry name" value="XPA_sf"/>
</dbReference>
<comment type="subcellular location">
    <subcellularLocation>
        <location evidence="1">Nucleus</location>
    </subcellularLocation>
</comment>
<dbReference type="PANTHER" id="PTHR10142">
    <property type="entry name" value="DNA REPAIR PROTEIN COMPLEMENTING XP-A CELLS"/>
    <property type="match status" value="1"/>
</dbReference>
<evidence type="ECO:0000256" key="3">
    <source>
        <dbReference type="ARBA" id="ARBA00022723"/>
    </source>
</evidence>
<dbReference type="PANTHER" id="PTHR10142:SF0">
    <property type="entry name" value="DNA REPAIR PROTEIN COMPLEMENTING XP-A CELLS"/>
    <property type="match status" value="1"/>
</dbReference>
<evidence type="ECO:0000256" key="4">
    <source>
        <dbReference type="ARBA" id="ARBA00022763"/>
    </source>
</evidence>
<gene>
    <name evidence="12" type="ORF">SK128_014931</name>
</gene>
<keyword evidence="5" id="KW-0863">Zinc-finger</keyword>
<keyword evidence="9" id="KW-0539">Nucleus</keyword>
<dbReference type="InterPro" id="IPR022656">
    <property type="entry name" value="XPA_C"/>
</dbReference>
<reference evidence="12 13" key="1">
    <citation type="submission" date="2023-11" db="EMBL/GenBank/DDBJ databases">
        <title>Halocaridina rubra genome assembly.</title>
        <authorList>
            <person name="Smith C."/>
        </authorList>
    </citation>
    <scope>NUCLEOTIDE SEQUENCE [LARGE SCALE GENOMIC DNA]</scope>
    <source>
        <strain evidence="12">EP-1</strain>
        <tissue evidence="12">Whole</tissue>
    </source>
</reference>
<protein>
    <recommendedName>
        <fullName evidence="11">XPA C-terminal domain-containing protein</fullName>
    </recommendedName>
</protein>
<proteinExistence type="inferred from homology"/>
<dbReference type="InterPro" id="IPR009061">
    <property type="entry name" value="DNA-bd_dom_put_sf"/>
</dbReference>
<dbReference type="Pfam" id="PF01286">
    <property type="entry name" value="XPA_N"/>
    <property type="match status" value="1"/>
</dbReference>
<keyword evidence="6" id="KW-0862">Zinc</keyword>
<dbReference type="GO" id="GO:0006284">
    <property type="term" value="P:base-excision repair"/>
    <property type="evidence" value="ECO:0007669"/>
    <property type="project" value="TreeGrafter"/>
</dbReference>
<feature type="compositionally biased region" description="Basic and acidic residues" evidence="10">
    <location>
        <begin position="34"/>
        <end position="50"/>
    </location>
</feature>
<accession>A0AAN9A880</accession>
<dbReference type="GO" id="GO:1901255">
    <property type="term" value="P:nucleotide-excision repair involved in interstrand cross-link repair"/>
    <property type="evidence" value="ECO:0007669"/>
    <property type="project" value="TreeGrafter"/>
</dbReference>
<evidence type="ECO:0000259" key="11">
    <source>
        <dbReference type="Pfam" id="PF05181"/>
    </source>
</evidence>